<evidence type="ECO:0000313" key="1">
    <source>
        <dbReference type="EMBL" id="RKQ34006.1"/>
    </source>
</evidence>
<dbReference type="Pfam" id="PF08238">
    <property type="entry name" value="Sel1"/>
    <property type="match status" value="6"/>
</dbReference>
<dbReference type="PANTHER" id="PTHR11102">
    <property type="entry name" value="SEL-1-LIKE PROTEIN"/>
    <property type="match status" value="1"/>
</dbReference>
<name>A0A495A4A2_9BACI</name>
<dbReference type="InterPro" id="IPR050767">
    <property type="entry name" value="Sel1_AlgK"/>
</dbReference>
<gene>
    <name evidence="1" type="ORF">D8M06_09305</name>
</gene>
<dbReference type="Proteomes" id="UP000269301">
    <property type="component" value="Unassembled WGS sequence"/>
</dbReference>
<reference evidence="1 2" key="1">
    <citation type="journal article" date="2016" name="Int. J. Syst. Evol. Microbiol.">
        <title>Oceanobacillus halophilus sp. nov., a novel moderately halophilic bacterium from a hypersaline lake.</title>
        <authorList>
            <person name="Amoozegar M.A."/>
            <person name="Bagheri M."/>
            <person name="Makhdoumi A."/>
            <person name="Nikou M.M."/>
            <person name="Fazeli S.A.S."/>
            <person name="Schumann P."/>
            <person name="Sproer C."/>
            <person name="Sanchez-Porro C."/>
            <person name="Ventosa A."/>
        </authorList>
    </citation>
    <scope>NUCLEOTIDE SEQUENCE [LARGE SCALE GENOMIC DNA]</scope>
    <source>
        <strain evidence="1 2">DSM 23996</strain>
    </source>
</reference>
<dbReference type="AlphaFoldDB" id="A0A495A4A2"/>
<dbReference type="PANTHER" id="PTHR11102:SF160">
    <property type="entry name" value="ERAD-ASSOCIATED E3 UBIQUITIN-PROTEIN LIGASE COMPONENT HRD3"/>
    <property type="match status" value="1"/>
</dbReference>
<dbReference type="Gene3D" id="1.25.40.10">
    <property type="entry name" value="Tetratricopeptide repeat domain"/>
    <property type="match status" value="2"/>
</dbReference>
<keyword evidence="2" id="KW-1185">Reference proteome</keyword>
<dbReference type="InterPro" id="IPR006597">
    <property type="entry name" value="Sel1-like"/>
</dbReference>
<organism evidence="1 2">
    <name type="scientific">Oceanobacillus halophilus</name>
    <dbReference type="NCBI Taxonomy" id="930130"/>
    <lineage>
        <taxon>Bacteria</taxon>
        <taxon>Bacillati</taxon>
        <taxon>Bacillota</taxon>
        <taxon>Bacilli</taxon>
        <taxon>Bacillales</taxon>
        <taxon>Bacillaceae</taxon>
        <taxon>Oceanobacillus</taxon>
    </lineage>
</organism>
<dbReference type="SUPFAM" id="SSF81901">
    <property type="entry name" value="HCP-like"/>
    <property type="match status" value="2"/>
</dbReference>
<sequence length="334" mass="38567">MNLHQLQQKLMERDFKQTAELLRNIHYSDDKLSHIQDILKGLPSSGVHFSDEVEVLYAQVRALSSYDTEYEKIVLRDLESILSEIIKPTEDSAVIFMEKGELQEAITLYKQAMQSDYDAQLSLGKYYKAIGRDDWAFSWYETAATNGKTDAIYWLGNFYFDGNFVTKSLEKAFYYYKEAALKGHGDAMNNYADMHFRGEYVEKNNERAFELFTIAAKRGVPESMYTLAYLYENGIGTEQHRDKAKYWFTQSALHGDDFAANRLGKEAVEHGDGKDALRWFKMAADREDLYGEFNLGMCYESGIGTQINLKKAKYWYQKAALKGDQEAKAKLKEF</sequence>
<dbReference type="InterPro" id="IPR011990">
    <property type="entry name" value="TPR-like_helical_dom_sf"/>
</dbReference>
<dbReference type="EMBL" id="RBZP01000005">
    <property type="protein sequence ID" value="RKQ34006.1"/>
    <property type="molecule type" value="Genomic_DNA"/>
</dbReference>
<dbReference type="SMART" id="SM00671">
    <property type="entry name" value="SEL1"/>
    <property type="match status" value="4"/>
</dbReference>
<proteinExistence type="predicted"/>
<dbReference type="OrthoDB" id="7056571at2"/>
<dbReference type="RefSeq" id="WP_121204120.1">
    <property type="nucleotide sequence ID" value="NZ_RBZP01000005.1"/>
</dbReference>
<accession>A0A495A4A2</accession>
<comment type="caution">
    <text evidence="1">The sequence shown here is derived from an EMBL/GenBank/DDBJ whole genome shotgun (WGS) entry which is preliminary data.</text>
</comment>
<protein>
    <submittedName>
        <fullName evidence="1">Sel1 repeat family protein</fullName>
    </submittedName>
</protein>
<evidence type="ECO:0000313" key="2">
    <source>
        <dbReference type="Proteomes" id="UP000269301"/>
    </source>
</evidence>